<evidence type="ECO:0000313" key="2">
    <source>
        <dbReference type="Proteomes" id="UP000178349"/>
    </source>
</evidence>
<evidence type="ECO:0000313" key="1">
    <source>
        <dbReference type="EMBL" id="OGH86246.1"/>
    </source>
</evidence>
<dbReference type="InterPro" id="IPR027417">
    <property type="entry name" value="P-loop_NTPase"/>
</dbReference>
<name>A0A1F6NQJ4_9BACT</name>
<comment type="caution">
    <text evidence="1">The sequence shown here is derived from an EMBL/GenBank/DDBJ whole genome shotgun (WGS) entry which is preliminary data.</text>
</comment>
<protein>
    <recommendedName>
        <fullName evidence="3">ATP-binding protein</fullName>
    </recommendedName>
</protein>
<proteinExistence type="predicted"/>
<gene>
    <name evidence="1" type="ORF">A2493_00050</name>
</gene>
<evidence type="ECO:0008006" key="3">
    <source>
        <dbReference type="Google" id="ProtNLM"/>
    </source>
</evidence>
<dbReference type="AlphaFoldDB" id="A0A1F6NQJ4"/>
<organism evidence="1 2">
    <name type="scientific">Candidatus Magasanikbacteria bacterium RIFOXYC12_FULL_33_11</name>
    <dbReference type="NCBI Taxonomy" id="1798701"/>
    <lineage>
        <taxon>Bacteria</taxon>
        <taxon>Candidatus Magasanikiibacteriota</taxon>
    </lineage>
</organism>
<reference evidence="1 2" key="1">
    <citation type="journal article" date="2016" name="Nat. Commun.">
        <title>Thousands of microbial genomes shed light on interconnected biogeochemical processes in an aquifer system.</title>
        <authorList>
            <person name="Anantharaman K."/>
            <person name="Brown C.T."/>
            <person name="Hug L.A."/>
            <person name="Sharon I."/>
            <person name="Castelle C.J."/>
            <person name="Probst A.J."/>
            <person name="Thomas B.C."/>
            <person name="Singh A."/>
            <person name="Wilkins M.J."/>
            <person name="Karaoz U."/>
            <person name="Brodie E.L."/>
            <person name="Williams K.H."/>
            <person name="Hubbard S.S."/>
            <person name="Banfield J.F."/>
        </authorList>
    </citation>
    <scope>NUCLEOTIDE SEQUENCE [LARGE SCALE GENOMIC DNA]</scope>
</reference>
<dbReference type="CDD" id="cd02019">
    <property type="entry name" value="NK"/>
    <property type="match status" value="1"/>
</dbReference>
<accession>A0A1F6NQJ4</accession>
<dbReference type="EMBL" id="MFQW01000027">
    <property type="protein sequence ID" value="OGH86246.1"/>
    <property type="molecule type" value="Genomic_DNA"/>
</dbReference>
<dbReference type="SUPFAM" id="SSF52540">
    <property type="entry name" value="P-loop containing nucleoside triphosphate hydrolases"/>
    <property type="match status" value="1"/>
</dbReference>
<dbReference type="Proteomes" id="UP000178349">
    <property type="component" value="Unassembled WGS sequence"/>
</dbReference>
<sequence length="164" mass="19522">MNKQKTKLILVSGFVGAGKTTLAKKLEKQYKAIRFTTDDWMIELFDFDGDFGEEYKAKKRIVKEFIWRIAKPVLESGIDVILDFGFWSWKERTLFRKRAQQSGVDFELYFIDVPLDDLRKQLKQRNKKLPKGTFHITEKWFDSWVPRFEPPTEKENPIVLKKKV</sequence>
<dbReference type="Gene3D" id="3.40.50.300">
    <property type="entry name" value="P-loop containing nucleotide triphosphate hydrolases"/>
    <property type="match status" value="1"/>
</dbReference>
<dbReference type="Pfam" id="PF13671">
    <property type="entry name" value="AAA_33"/>
    <property type="match status" value="1"/>
</dbReference>